<gene>
    <name evidence="4" type="ORF">AJ85_12320</name>
    <name evidence="3" type="ORF">BALCAV_0216720</name>
</gene>
<dbReference type="GO" id="GO:0006310">
    <property type="term" value="P:DNA recombination"/>
    <property type="evidence" value="ECO:0007669"/>
    <property type="project" value="UniProtKB-KW"/>
</dbReference>
<dbReference type="STRING" id="1218173.BALCAV_0216720"/>
<feature type="domain" description="Tyr recombinase" evidence="2">
    <location>
        <begin position="106"/>
        <end position="309"/>
    </location>
</feature>
<evidence type="ECO:0000313" key="5">
    <source>
        <dbReference type="Proteomes" id="UP000002754"/>
    </source>
</evidence>
<dbReference type="SUPFAM" id="SSF56349">
    <property type="entry name" value="DNA breaking-rejoining enzymes"/>
    <property type="match status" value="1"/>
</dbReference>
<dbReference type="PANTHER" id="PTHR30349:SF64">
    <property type="entry name" value="PROPHAGE INTEGRASE INTD-RELATED"/>
    <property type="match status" value="1"/>
</dbReference>
<dbReference type="Pfam" id="PF00589">
    <property type="entry name" value="Phage_integrase"/>
    <property type="match status" value="1"/>
</dbReference>
<evidence type="ECO:0000259" key="2">
    <source>
        <dbReference type="PROSITE" id="PS51898"/>
    </source>
</evidence>
<dbReference type="AlphaFoldDB" id="A0A094WHS0"/>
<dbReference type="InterPro" id="IPR002104">
    <property type="entry name" value="Integrase_catalytic"/>
</dbReference>
<comment type="caution">
    <text evidence="3">The sequence shown here is derived from an EMBL/GenBank/DDBJ whole genome shotgun (WGS) entry which is preliminary data.</text>
</comment>
<proteinExistence type="predicted"/>
<dbReference type="OrthoDB" id="9766545at2"/>
<dbReference type="EMBL" id="JALP01000168">
    <property type="protein sequence ID" value="THG90179.1"/>
    <property type="molecule type" value="Genomic_DNA"/>
</dbReference>
<evidence type="ECO:0000313" key="3">
    <source>
        <dbReference type="EMBL" id="KGA96351.1"/>
    </source>
</evidence>
<dbReference type="InterPro" id="IPR050090">
    <property type="entry name" value="Tyrosine_recombinase_XerCD"/>
</dbReference>
<keyword evidence="5" id="KW-1185">Reference proteome</keyword>
<evidence type="ECO:0000256" key="1">
    <source>
        <dbReference type="ARBA" id="ARBA00023172"/>
    </source>
</evidence>
<dbReference type="InterPro" id="IPR011010">
    <property type="entry name" value="DNA_brk_join_enz"/>
</dbReference>
<name>A0A094WHS0_ALKAL</name>
<sequence>MKYPYYSNFGIYMEGLVEQKHSLGYPYISSGRLLRMFDEYCIKHFPNEHKLTFDIAMSWAALRENEHPNGLLRRITPVRQLAKYMNSIGVKAYVIPSNIPKKQIRYVPHIFTSRELSAFFKAIDACKVSPFSPGRHLVIPVFFRLLYCCGLRSSEARLLTVSDVDLEVGTLSIRESKGHKNRIIYLSDDMLHLCKVYDERIRFQYPNRMAFFPNQEGSFYNRSLINYWFHLFWDNLDDAKTCTGNPPRVHDFRHTFSVNRMNQWVKEGKDINAYLPYLSMYLGHANQADTDYYLHLVPEFFPIFREKSSGISESLLPEVDYE</sequence>
<protein>
    <submittedName>
        <fullName evidence="3">Integrase</fullName>
    </submittedName>
</protein>
<accession>A0A094WHS0</accession>
<dbReference type="eggNOG" id="COG0582">
    <property type="taxonomic scope" value="Bacteria"/>
</dbReference>
<reference evidence="3 5" key="1">
    <citation type="journal article" date="2014" name="Genome Announc.">
        <title>Draft Genome Sequence of Bacillus alcalophilus AV1934, a Classic Alkaliphile Isolated from Human Feces in 1934.</title>
        <authorList>
            <person name="Attie O."/>
            <person name="Jayaprakash A."/>
            <person name="Shah H."/>
            <person name="Paulsen I.T."/>
            <person name="Morino M."/>
            <person name="Takahashi Y."/>
            <person name="Narumi I."/>
            <person name="Sachidanandam R."/>
            <person name="Satoh K."/>
            <person name="Ito M."/>
            <person name="Krulwich T.A."/>
        </authorList>
    </citation>
    <scope>NUCLEOTIDE SEQUENCE [LARGE SCALE GENOMIC DNA]</scope>
    <source>
        <strain evidence="3 5">AV1934</strain>
    </source>
</reference>
<dbReference type="EMBL" id="ALPT02000065">
    <property type="protein sequence ID" value="KGA96351.1"/>
    <property type="molecule type" value="Genomic_DNA"/>
</dbReference>
<organism evidence="3 5">
    <name type="scientific">Alkalihalobacillus alcalophilus ATCC 27647 = CGMCC 1.3604</name>
    <dbReference type="NCBI Taxonomy" id="1218173"/>
    <lineage>
        <taxon>Bacteria</taxon>
        <taxon>Bacillati</taxon>
        <taxon>Bacillota</taxon>
        <taxon>Bacilli</taxon>
        <taxon>Bacillales</taxon>
        <taxon>Bacillaceae</taxon>
        <taxon>Alkalihalobacillus</taxon>
    </lineage>
</organism>
<dbReference type="GO" id="GO:0003677">
    <property type="term" value="F:DNA binding"/>
    <property type="evidence" value="ECO:0007669"/>
    <property type="project" value="InterPro"/>
</dbReference>
<dbReference type="RefSeq" id="WP_003321940.1">
    <property type="nucleotide sequence ID" value="NZ_ALPT02000065.1"/>
</dbReference>
<dbReference type="PROSITE" id="PS51898">
    <property type="entry name" value="TYR_RECOMBINASE"/>
    <property type="match status" value="1"/>
</dbReference>
<dbReference type="Proteomes" id="UP000002754">
    <property type="component" value="Unassembled WGS sequence"/>
</dbReference>
<evidence type="ECO:0000313" key="4">
    <source>
        <dbReference type="EMBL" id="THG90179.1"/>
    </source>
</evidence>
<dbReference type="PANTHER" id="PTHR30349">
    <property type="entry name" value="PHAGE INTEGRASE-RELATED"/>
    <property type="match status" value="1"/>
</dbReference>
<dbReference type="GO" id="GO:0015074">
    <property type="term" value="P:DNA integration"/>
    <property type="evidence" value="ECO:0007669"/>
    <property type="project" value="InterPro"/>
</dbReference>
<dbReference type="Proteomes" id="UP000297014">
    <property type="component" value="Unassembled WGS sequence"/>
</dbReference>
<dbReference type="InterPro" id="IPR013762">
    <property type="entry name" value="Integrase-like_cat_sf"/>
</dbReference>
<reference evidence="4 6" key="2">
    <citation type="submission" date="2014-01" db="EMBL/GenBank/DDBJ databases">
        <title>Draft genome sequencing of Bacillus alcalophilus CGMCC 1.3604.</title>
        <authorList>
            <person name="Yang J."/>
            <person name="Diao L."/>
            <person name="Yang S."/>
        </authorList>
    </citation>
    <scope>NUCLEOTIDE SEQUENCE [LARGE SCALE GENOMIC DNA]</scope>
    <source>
        <strain evidence="4 6">CGMCC 1.3604</strain>
    </source>
</reference>
<keyword evidence="1" id="KW-0233">DNA recombination</keyword>
<evidence type="ECO:0000313" key="6">
    <source>
        <dbReference type="Proteomes" id="UP000297014"/>
    </source>
</evidence>
<dbReference type="Gene3D" id="1.10.443.10">
    <property type="entry name" value="Intergrase catalytic core"/>
    <property type="match status" value="1"/>
</dbReference>